<dbReference type="OrthoDB" id="2596481at2759"/>
<organism evidence="2 3">
    <name type="scientific">Mycena chlorophos</name>
    <name type="common">Agaric fungus</name>
    <name type="synonym">Agaricus chlorophos</name>
    <dbReference type="NCBI Taxonomy" id="658473"/>
    <lineage>
        <taxon>Eukaryota</taxon>
        <taxon>Fungi</taxon>
        <taxon>Dikarya</taxon>
        <taxon>Basidiomycota</taxon>
        <taxon>Agaricomycotina</taxon>
        <taxon>Agaricomycetes</taxon>
        <taxon>Agaricomycetidae</taxon>
        <taxon>Agaricales</taxon>
        <taxon>Marasmiineae</taxon>
        <taxon>Mycenaceae</taxon>
        <taxon>Mycena</taxon>
    </lineage>
</organism>
<name>A0A8H6TRT6_MYCCL</name>
<evidence type="ECO:0000313" key="2">
    <source>
        <dbReference type="EMBL" id="KAF7322823.1"/>
    </source>
</evidence>
<feature type="region of interest" description="Disordered" evidence="1">
    <location>
        <begin position="48"/>
        <end position="117"/>
    </location>
</feature>
<feature type="compositionally biased region" description="Pro residues" evidence="1">
    <location>
        <begin position="89"/>
        <end position="105"/>
    </location>
</feature>
<evidence type="ECO:0000313" key="3">
    <source>
        <dbReference type="Proteomes" id="UP000613580"/>
    </source>
</evidence>
<gene>
    <name evidence="2" type="ORF">HMN09_00061700</name>
</gene>
<feature type="compositionally biased region" description="Basic residues" evidence="1">
    <location>
        <begin position="79"/>
        <end position="88"/>
    </location>
</feature>
<accession>A0A8H6TRT6</accession>
<dbReference type="Proteomes" id="UP000613580">
    <property type="component" value="Unassembled WGS sequence"/>
</dbReference>
<sequence length="260" mass="28564">MNHSRPRSFSTQSTESIVHLSALENSDDEIIWGAAASDDDLVVLTRTIATKTTKPTTSDDDDEGLADELSRLSVATTSPKRRRRHRRPSPPATPPPVVAPVPKSSPPRRRKKALKNTGLGMRPIVDDLSELPDTASERSVSPFSSYDAAASYISAFLEHNTPLFDRLTFLQCLLVELGLASSTLPASLRAAKAIIKSNVFLNIGEYLEARQEGPAAIQSILHPSRSSLIRDLRARKRDAMVPRHVVKDSGLQVLLVRCYH</sequence>
<dbReference type="AlphaFoldDB" id="A0A8H6TRT6"/>
<keyword evidence="3" id="KW-1185">Reference proteome</keyword>
<comment type="caution">
    <text evidence="2">The sequence shown here is derived from an EMBL/GenBank/DDBJ whole genome shotgun (WGS) entry which is preliminary data.</text>
</comment>
<dbReference type="EMBL" id="JACAZE010000001">
    <property type="protein sequence ID" value="KAF7322823.1"/>
    <property type="molecule type" value="Genomic_DNA"/>
</dbReference>
<proteinExistence type="predicted"/>
<evidence type="ECO:0000256" key="1">
    <source>
        <dbReference type="SAM" id="MobiDB-lite"/>
    </source>
</evidence>
<protein>
    <submittedName>
        <fullName evidence="2">Uncharacterized protein</fullName>
    </submittedName>
</protein>
<reference evidence="2" key="1">
    <citation type="submission" date="2020-05" db="EMBL/GenBank/DDBJ databases">
        <title>Mycena genomes resolve the evolution of fungal bioluminescence.</title>
        <authorList>
            <person name="Tsai I.J."/>
        </authorList>
    </citation>
    <scope>NUCLEOTIDE SEQUENCE</scope>
    <source>
        <strain evidence="2">110903Hualien_Pintung</strain>
    </source>
</reference>